<dbReference type="NCBIfam" id="TIGR00312">
    <property type="entry name" value="cbiD"/>
    <property type="match status" value="1"/>
</dbReference>
<evidence type="ECO:0000256" key="3">
    <source>
        <dbReference type="ARBA" id="ARBA00022679"/>
    </source>
</evidence>
<organism evidence="6 7">
    <name type="scientific">Selenomonas ruminantium</name>
    <dbReference type="NCBI Taxonomy" id="971"/>
    <lineage>
        <taxon>Bacteria</taxon>
        <taxon>Bacillati</taxon>
        <taxon>Bacillota</taxon>
        <taxon>Negativicutes</taxon>
        <taxon>Selenomonadales</taxon>
        <taxon>Selenomonadaceae</taxon>
        <taxon>Selenomonas</taxon>
    </lineage>
</organism>
<keyword evidence="1 5" id="KW-0169">Cobalamin biosynthesis</keyword>
<comment type="similarity">
    <text evidence="5">Belongs to the CbiD family.</text>
</comment>
<comment type="pathway">
    <text evidence="5">Cofactor biosynthesis; adenosylcobalamin biosynthesis; cob(II)yrinate a,c-diamide from sirohydrochlorin (anaerobic route): step 6/10.</text>
</comment>
<dbReference type="Gene3D" id="3.30.2110.10">
    <property type="entry name" value="CbiD-like"/>
    <property type="match status" value="1"/>
</dbReference>
<keyword evidence="2 5" id="KW-0489">Methyltransferase</keyword>
<evidence type="ECO:0000256" key="2">
    <source>
        <dbReference type="ARBA" id="ARBA00022603"/>
    </source>
</evidence>
<dbReference type="GO" id="GO:0019251">
    <property type="term" value="P:anaerobic cobalamin biosynthetic process"/>
    <property type="evidence" value="ECO:0007669"/>
    <property type="project" value="UniProtKB-UniRule"/>
</dbReference>
<comment type="catalytic activity">
    <reaction evidence="5">
        <text>Co-precorrin-5B + S-adenosyl-L-methionine = Co-precorrin-6A + S-adenosyl-L-homocysteine</text>
        <dbReference type="Rhea" id="RHEA:26285"/>
        <dbReference type="ChEBI" id="CHEBI:57856"/>
        <dbReference type="ChEBI" id="CHEBI:59789"/>
        <dbReference type="ChEBI" id="CHEBI:60063"/>
        <dbReference type="ChEBI" id="CHEBI:60064"/>
        <dbReference type="EC" id="2.1.1.195"/>
    </reaction>
</comment>
<reference evidence="6" key="1">
    <citation type="submission" date="2019-04" db="EMBL/GenBank/DDBJ databases">
        <title>Evolution of Biomass-Degrading Anaerobic Consortia Revealed by Metagenomics.</title>
        <authorList>
            <person name="Peng X."/>
        </authorList>
    </citation>
    <scope>NUCLEOTIDE SEQUENCE</scope>
    <source>
        <strain evidence="6">SIG242</strain>
    </source>
</reference>
<dbReference type="GO" id="GO:0008168">
    <property type="term" value="F:methyltransferase activity"/>
    <property type="evidence" value="ECO:0007669"/>
    <property type="project" value="UniProtKB-UniRule"/>
</dbReference>
<gene>
    <name evidence="5 6" type="primary">cbiD</name>
    <name evidence="6" type="ORF">E7203_04995</name>
</gene>
<dbReference type="HAMAP" id="MF_00787">
    <property type="entry name" value="CbiD"/>
    <property type="match status" value="1"/>
</dbReference>
<evidence type="ECO:0000313" key="7">
    <source>
        <dbReference type="Proteomes" id="UP000772151"/>
    </source>
</evidence>
<dbReference type="AlphaFoldDB" id="A0A927WIV2"/>
<comment type="function">
    <text evidence="5">Catalyzes the methylation of C-1 in cobalt-precorrin-5B to form cobalt-precorrin-6A.</text>
</comment>
<dbReference type="EMBL" id="SVCA01000003">
    <property type="protein sequence ID" value="MBE6084814.1"/>
    <property type="molecule type" value="Genomic_DNA"/>
</dbReference>
<keyword evidence="3 5" id="KW-0808">Transferase</keyword>
<dbReference type="Proteomes" id="UP000772151">
    <property type="component" value="Unassembled WGS sequence"/>
</dbReference>
<dbReference type="RefSeq" id="WP_303668871.1">
    <property type="nucleotide sequence ID" value="NZ_SVCA01000003.1"/>
</dbReference>
<dbReference type="EC" id="2.1.1.195" evidence="5"/>
<evidence type="ECO:0000313" key="6">
    <source>
        <dbReference type="EMBL" id="MBE6084814.1"/>
    </source>
</evidence>
<proteinExistence type="inferred from homology"/>
<evidence type="ECO:0000256" key="1">
    <source>
        <dbReference type="ARBA" id="ARBA00022573"/>
    </source>
</evidence>
<dbReference type="InterPro" id="IPR002748">
    <property type="entry name" value="CbiD"/>
</dbReference>
<evidence type="ECO:0000256" key="4">
    <source>
        <dbReference type="ARBA" id="ARBA00022691"/>
    </source>
</evidence>
<keyword evidence="4 5" id="KW-0949">S-adenosyl-L-methionine</keyword>
<dbReference type="PANTHER" id="PTHR35863:SF1">
    <property type="entry name" value="COBALT-PRECORRIN-5B C(1)-METHYLTRANSFERASE"/>
    <property type="match status" value="1"/>
</dbReference>
<evidence type="ECO:0000256" key="5">
    <source>
        <dbReference type="HAMAP-Rule" id="MF_00787"/>
    </source>
</evidence>
<dbReference type="Pfam" id="PF01888">
    <property type="entry name" value="CbiD"/>
    <property type="match status" value="1"/>
</dbReference>
<dbReference type="SUPFAM" id="SSF111342">
    <property type="entry name" value="CbiD-like"/>
    <property type="match status" value="1"/>
</dbReference>
<name>A0A927WIV2_SELRU</name>
<comment type="caution">
    <text evidence="6">The sequence shown here is derived from an EMBL/GenBank/DDBJ whole genome shotgun (WGS) entry which is preliminary data.</text>
</comment>
<accession>A0A927WIV2</accession>
<protein>
    <recommendedName>
        <fullName evidence="5">Cobalt-precorrin-5B C(1)-methyltransferase</fullName>
        <ecNumber evidence="5">2.1.1.195</ecNumber>
    </recommendedName>
    <alternativeName>
        <fullName evidence="5">Cobalt-precorrin-6A synthase</fullName>
    </alternativeName>
</protein>
<dbReference type="InterPro" id="IPR036074">
    <property type="entry name" value="CbiD_sf"/>
</dbReference>
<dbReference type="PIRSF" id="PIRSF026782">
    <property type="entry name" value="CbiD"/>
    <property type="match status" value="1"/>
</dbReference>
<sequence length="374" mass="39646">MSKQLRSGYTTGACAAAGVKAALLYEQGEDWDSIELRALDGTELLIPVKNIVKDERGITAEVVKFSGDDPDITNGVSVFTTIRHLEAAPPEIVFKAGEGIGTVTKPGLSVPVGEPSINPGPRQLIRNVVAEVLGTDKIPLEVTISIPAGVELAKQTLNPILGVEGGISVIGTTGVLRPMSEEGFKNSLVPQIDVAKAAGFDALIFVPGKIGERLAGKWHLPAQAMVQTSNFIGFMLEAAQQRNIKRVLLFGHIGKLIKVAAGCFYTHNRIADGRLETMAAYGAAEGLSTSDVQAVLSANTTEDALAVLERAGLKSRVCQRLAERASLRAERYLFQKMQVGTVMVTMTGELLGMDETAQAICKELGGEVPVGNAE</sequence>
<dbReference type="PANTHER" id="PTHR35863">
    <property type="entry name" value="COBALT-PRECORRIN-5B C(1)-METHYLTRANSFERASE"/>
    <property type="match status" value="1"/>
</dbReference>
<dbReference type="GO" id="GO:0032259">
    <property type="term" value="P:methylation"/>
    <property type="evidence" value="ECO:0007669"/>
    <property type="project" value="UniProtKB-KW"/>
</dbReference>